<organism evidence="2 3">
    <name type="scientific">Prorocentrum cordatum</name>
    <dbReference type="NCBI Taxonomy" id="2364126"/>
    <lineage>
        <taxon>Eukaryota</taxon>
        <taxon>Sar</taxon>
        <taxon>Alveolata</taxon>
        <taxon>Dinophyceae</taxon>
        <taxon>Prorocentrales</taxon>
        <taxon>Prorocentraceae</taxon>
        <taxon>Prorocentrum</taxon>
    </lineage>
</organism>
<proteinExistence type="predicted"/>
<keyword evidence="3" id="KW-1185">Reference proteome</keyword>
<comment type="caution">
    <text evidence="2">The sequence shown here is derived from an EMBL/GenBank/DDBJ whole genome shotgun (WGS) entry which is preliminary data.</text>
</comment>
<protein>
    <submittedName>
        <fullName evidence="2">Uncharacterized protein</fullName>
    </submittedName>
</protein>
<gene>
    <name evidence="2" type="ORF">PCOR1329_LOCUS10652</name>
</gene>
<dbReference type="EMBL" id="CAUYUJ010003025">
    <property type="protein sequence ID" value="CAK0803515.1"/>
    <property type="molecule type" value="Genomic_DNA"/>
</dbReference>
<evidence type="ECO:0000313" key="3">
    <source>
        <dbReference type="Proteomes" id="UP001189429"/>
    </source>
</evidence>
<feature type="region of interest" description="Disordered" evidence="1">
    <location>
        <begin position="38"/>
        <end position="60"/>
    </location>
</feature>
<name>A0ABN9QID1_9DINO</name>
<sequence>MVYEETNVDPVLPAHLPLQGGVRDEVELRCAPVGPPPGGCQGCRGGRRGGDGPAAQSGGAPLQPSCTLGGFSWRTASIVCFHVSLSASVKIKYLVMLRKTICEQRRQ</sequence>
<evidence type="ECO:0000313" key="2">
    <source>
        <dbReference type="EMBL" id="CAK0803515.1"/>
    </source>
</evidence>
<accession>A0ABN9QID1</accession>
<dbReference type="Proteomes" id="UP001189429">
    <property type="component" value="Unassembled WGS sequence"/>
</dbReference>
<evidence type="ECO:0000256" key="1">
    <source>
        <dbReference type="SAM" id="MobiDB-lite"/>
    </source>
</evidence>
<reference evidence="2" key="1">
    <citation type="submission" date="2023-10" db="EMBL/GenBank/DDBJ databases">
        <authorList>
            <person name="Chen Y."/>
            <person name="Shah S."/>
            <person name="Dougan E. K."/>
            <person name="Thang M."/>
            <person name="Chan C."/>
        </authorList>
    </citation>
    <scope>NUCLEOTIDE SEQUENCE [LARGE SCALE GENOMIC DNA]</scope>
</reference>